<reference evidence="1 2" key="1">
    <citation type="submission" date="2019-03" db="EMBL/GenBank/DDBJ databases">
        <title>Single cell metagenomics reveals metabolic interactions within the superorganism composed of flagellate Streblomastix strix and complex community of Bacteroidetes bacteria on its surface.</title>
        <authorList>
            <person name="Treitli S.C."/>
            <person name="Kolisko M."/>
            <person name="Husnik F."/>
            <person name="Keeling P."/>
            <person name="Hampl V."/>
        </authorList>
    </citation>
    <scope>NUCLEOTIDE SEQUENCE [LARGE SCALE GENOMIC DNA]</scope>
    <source>
        <strain evidence="1">ST1C</strain>
    </source>
</reference>
<dbReference type="EMBL" id="SNRW01020128">
    <property type="protein sequence ID" value="KAA6365750.1"/>
    <property type="molecule type" value="Genomic_DNA"/>
</dbReference>
<feature type="non-terminal residue" evidence="1">
    <location>
        <position position="286"/>
    </location>
</feature>
<organism evidence="1 2">
    <name type="scientific">Streblomastix strix</name>
    <dbReference type="NCBI Taxonomy" id="222440"/>
    <lineage>
        <taxon>Eukaryota</taxon>
        <taxon>Metamonada</taxon>
        <taxon>Preaxostyla</taxon>
        <taxon>Oxymonadida</taxon>
        <taxon>Streblomastigidae</taxon>
        <taxon>Streblomastix</taxon>
    </lineage>
</organism>
<sequence length="286" mass="32388">RSTVWSGNCDNSEKLLDAAVLLDFPELYAYIKERDSQPPVGVAPPVPVVARLMQGAKLITGTYNDFSNNIKLFCYNDENGPYNYAEDDREIAVNTSIVISTTYYKQFEALKQINYDSNNDGKVDIMDVWNNSGKGTYEICQEFYKVDRAAYYIQDGSIVTFSFDAKLGDNNGEITLISYFHKFAPRLPSLPIILRQDQSYSNKLPNEQDNSQVDNYERFSQKYSLALRPRTRGGYQLTTEAESPEQNPGIYLNNALEALITNKSDAVKDKQRNQSDGMEIVEYASA</sequence>
<dbReference type="AlphaFoldDB" id="A0A5J4U6B0"/>
<accession>A0A5J4U6B0</accession>
<comment type="caution">
    <text evidence="1">The sequence shown here is derived from an EMBL/GenBank/DDBJ whole genome shotgun (WGS) entry which is preliminary data.</text>
</comment>
<evidence type="ECO:0000313" key="2">
    <source>
        <dbReference type="Proteomes" id="UP000324800"/>
    </source>
</evidence>
<name>A0A5J4U6B0_9EUKA</name>
<gene>
    <name evidence="1" type="ORF">EZS28_038723</name>
</gene>
<dbReference type="Proteomes" id="UP000324800">
    <property type="component" value="Unassembled WGS sequence"/>
</dbReference>
<protein>
    <recommendedName>
        <fullName evidence="3">EF-hand domain-containing protein</fullName>
    </recommendedName>
</protein>
<proteinExistence type="predicted"/>
<evidence type="ECO:0008006" key="3">
    <source>
        <dbReference type="Google" id="ProtNLM"/>
    </source>
</evidence>
<evidence type="ECO:0000313" key="1">
    <source>
        <dbReference type="EMBL" id="KAA6365750.1"/>
    </source>
</evidence>
<feature type="non-terminal residue" evidence="1">
    <location>
        <position position="1"/>
    </location>
</feature>